<feature type="repeat" description="TPR" evidence="3">
    <location>
        <begin position="163"/>
        <end position="196"/>
    </location>
</feature>
<dbReference type="InterPro" id="IPR011990">
    <property type="entry name" value="TPR-like_helical_dom_sf"/>
</dbReference>
<dbReference type="KEGG" id="tva:4754810"/>
<dbReference type="PROSITE" id="PS50005">
    <property type="entry name" value="TPR"/>
    <property type="match status" value="2"/>
</dbReference>
<evidence type="ECO:0000313" key="6">
    <source>
        <dbReference type="Proteomes" id="UP000001542"/>
    </source>
</evidence>
<organism evidence="5 6">
    <name type="scientific">Trichomonas vaginalis (strain ATCC PRA-98 / G3)</name>
    <dbReference type="NCBI Taxonomy" id="412133"/>
    <lineage>
        <taxon>Eukaryota</taxon>
        <taxon>Metamonada</taxon>
        <taxon>Parabasalia</taxon>
        <taxon>Trichomonadida</taxon>
        <taxon>Trichomonadidae</taxon>
        <taxon>Trichomonas</taxon>
    </lineage>
</organism>
<dbReference type="InterPro" id="IPR019734">
    <property type="entry name" value="TPR_rpt"/>
</dbReference>
<dbReference type="Gene3D" id="1.10.260.100">
    <property type="match status" value="1"/>
</dbReference>
<sequence>MNQEESLKQIFGEDDLKKIRSNPSVAGYLDDPEFCTMMADINQNPQNILKYQSKFSNPLALMSILPLMIPNDQIAKEKANAANKKEQADKAKQQGNDFFAKGNYAAALGKYNEAIILDPENIIYHTNKSTALMKLEDYRGAVSAALSAISVGKKNFAGEELMWKAYMKLGTAYKALGEKDQAIQAFESASRFKEDKLTIEALKQLRN</sequence>
<dbReference type="PANTHER" id="PTHR45831:SF5">
    <property type="entry name" value="STI1 DOMAIN-CONTAINING PROTEIN"/>
    <property type="match status" value="1"/>
</dbReference>
<dbReference type="AlphaFoldDB" id="A2FDK4"/>
<dbReference type="SMR" id="A2FDK4"/>
<dbReference type="SUPFAM" id="SSF48452">
    <property type="entry name" value="TPR-like"/>
    <property type="match status" value="1"/>
</dbReference>
<dbReference type="EMBL" id="DS113733">
    <property type="protein sequence ID" value="EAX97033.1"/>
    <property type="molecule type" value="Genomic_DNA"/>
</dbReference>
<evidence type="ECO:0000256" key="2">
    <source>
        <dbReference type="ARBA" id="ARBA00022803"/>
    </source>
</evidence>
<dbReference type="InParanoid" id="A2FDK4"/>
<dbReference type="Pfam" id="PF13414">
    <property type="entry name" value="TPR_11"/>
    <property type="match status" value="1"/>
</dbReference>
<dbReference type="VEuPathDB" id="TrichDB:TVAGG3_0571660"/>
<dbReference type="VEuPathDB" id="TrichDB:TVAG_315350"/>
<dbReference type="STRING" id="5722.A2FDK4"/>
<dbReference type="Pfam" id="PF17830">
    <property type="entry name" value="STI1-HOP_DP"/>
    <property type="match status" value="1"/>
</dbReference>
<keyword evidence="2 3" id="KW-0802">TPR repeat</keyword>
<dbReference type="SMART" id="SM00028">
    <property type="entry name" value="TPR"/>
    <property type="match status" value="3"/>
</dbReference>
<evidence type="ECO:0000256" key="1">
    <source>
        <dbReference type="ARBA" id="ARBA00022737"/>
    </source>
</evidence>
<dbReference type="InterPro" id="IPR047150">
    <property type="entry name" value="SGT"/>
</dbReference>
<accession>A2FDK4</accession>
<dbReference type="RefSeq" id="XP_001309963.1">
    <property type="nucleotide sequence ID" value="XM_001309962.1"/>
</dbReference>
<dbReference type="Pfam" id="PF13432">
    <property type="entry name" value="TPR_16"/>
    <property type="match status" value="1"/>
</dbReference>
<proteinExistence type="predicted"/>
<evidence type="ECO:0000313" key="5">
    <source>
        <dbReference type="EMBL" id="EAX97033.1"/>
    </source>
</evidence>
<keyword evidence="6" id="KW-1185">Reference proteome</keyword>
<dbReference type="Proteomes" id="UP000001542">
    <property type="component" value="Unassembled WGS sequence"/>
</dbReference>
<keyword evidence="1" id="KW-0677">Repeat</keyword>
<dbReference type="PANTHER" id="PTHR45831">
    <property type="entry name" value="LD24721P"/>
    <property type="match status" value="1"/>
</dbReference>
<evidence type="ECO:0000256" key="3">
    <source>
        <dbReference type="PROSITE-ProRule" id="PRU00339"/>
    </source>
</evidence>
<reference evidence="5" key="1">
    <citation type="submission" date="2006-10" db="EMBL/GenBank/DDBJ databases">
        <authorList>
            <person name="Amadeo P."/>
            <person name="Zhao Q."/>
            <person name="Wortman J."/>
            <person name="Fraser-Liggett C."/>
            <person name="Carlton J."/>
        </authorList>
    </citation>
    <scope>NUCLEOTIDE SEQUENCE</scope>
    <source>
        <strain evidence="5">G3</strain>
    </source>
</reference>
<feature type="repeat" description="TPR" evidence="3">
    <location>
        <begin position="88"/>
        <end position="121"/>
    </location>
</feature>
<gene>
    <name evidence="5" type="ORF">TVAG_315350</name>
</gene>
<dbReference type="Gene3D" id="1.25.40.10">
    <property type="entry name" value="Tetratricopeptide repeat domain"/>
    <property type="match status" value="1"/>
</dbReference>
<evidence type="ECO:0000259" key="4">
    <source>
        <dbReference type="Pfam" id="PF17830"/>
    </source>
</evidence>
<dbReference type="eggNOG" id="KOG0553">
    <property type="taxonomic scope" value="Eukaryota"/>
</dbReference>
<reference evidence="5" key="2">
    <citation type="journal article" date="2007" name="Science">
        <title>Draft genome sequence of the sexually transmitted pathogen Trichomonas vaginalis.</title>
        <authorList>
            <person name="Carlton J.M."/>
            <person name="Hirt R.P."/>
            <person name="Silva J.C."/>
            <person name="Delcher A.L."/>
            <person name="Schatz M."/>
            <person name="Zhao Q."/>
            <person name="Wortman J.R."/>
            <person name="Bidwell S.L."/>
            <person name="Alsmark U.C.M."/>
            <person name="Besteiro S."/>
            <person name="Sicheritz-Ponten T."/>
            <person name="Noel C.J."/>
            <person name="Dacks J.B."/>
            <person name="Foster P.G."/>
            <person name="Simillion C."/>
            <person name="Van de Peer Y."/>
            <person name="Miranda-Saavedra D."/>
            <person name="Barton G.J."/>
            <person name="Westrop G.D."/>
            <person name="Mueller S."/>
            <person name="Dessi D."/>
            <person name="Fiori P.L."/>
            <person name="Ren Q."/>
            <person name="Paulsen I."/>
            <person name="Zhang H."/>
            <person name="Bastida-Corcuera F.D."/>
            <person name="Simoes-Barbosa A."/>
            <person name="Brown M.T."/>
            <person name="Hayes R.D."/>
            <person name="Mukherjee M."/>
            <person name="Okumura C.Y."/>
            <person name="Schneider R."/>
            <person name="Smith A.J."/>
            <person name="Vanacova S."/>
            <person name="Villalvazo M."/>
            <person name="Haas B.J."/>
            <person name="Pertea M."/>
            <person name="Feldblyum T.V."/>
            <person name="Utterback T.R."/>
            <person name="Shu C.L."/>
            <person name="Osoegawa K."/>
            <person name="de Jong P.J."/>
            <person name="Hrdy I."/>
            <person name="Horvathova L."/>
            <person name="Zubacova Z."/>
            <person name="Dolezal P."/>
            <person name="Malik S.B."/>
            <person name="Logsdon J.M. Jr."/>
            <person name="Henze K."/>
            <person name="Gupta A."/>
            <person name="Wang C.C."/>
            <person name="Dunne R.L."/>
            <person name="Upcroft J.A."/>
            <person name="Upcroft P."/>
            <person name="White O."/>
            <person name="Salzberg S.L."/>
            <person name="Tang P."/>
            <person name="Chiu C.-H."/>
            <person name="Lee Y.-S."/>
            <person name="Embley T.M."/>
            <person name="Coombs G.H."/>
            <person name="Mottram J.C."/>
            <person name="Tachezy J."/>
            <person name="Fraser-Liggett C.M."/>
            <person name="Johnson P.J."/>
        </authorList>
    </citation>
    <scope>NUCLEOTIDE SEQUENCE [LARGE SCALE GENOMIC DNA]</scope>
    <source>
        <strain evidence="5">G3</strain>
    </source>
</reference>
<dbReference type="OrthoDB" id="2423701at2759"/>
<feature type="domain" description="STI1/HOP DP" evidence="4">
    <location>
        <begin position="14"/>
        <end position="53"/>
    </location>
</feature>
<protein>
    <submittedName>
        <fullName evidence="5">TPR Domain containing protein</fullName>
    </submittedName>
</protein>
<name>A2FDK4_TRIV3</name>
<dbReference type="InterPro" id="IPR041243">
    <property type="entry name" value="STI1/HOP_DP"/>
</dbReference>